<name>A0A1D7QYJ4_9BACI</name>
<dbReference type="Pfam" id="PF02954">
    <property type="entry name" value="HTH_8"/>
    <property type="match status" value="1"/>
</dbReference>
<keyword evidence="3" id="KW-0805">Transcription regulation</keyword>
<evidence type="ECO:0000313" key="8">
    <source>
        <dbReference type="Proteomes" id="UP000094463"/>
    </source>
</evidence>
<dbReference type="Pfam" id="PF01590">
    <property type="entry name" value="GAF"/>
    <property type="match status" value="1"/>
</dbReference>
<keyword evidence="4" id="KW-0238">DNA-binding</keyword>
<dbReference type="CDD" id="cd00009">
    <property type="entry name" value="AAA"/>
    <property type="match status" value="1"/>
</dbReference>
<dbReference type="AlphaFoldDB" id="A0A1D7QYJ4"/>
<dbReference type="SUPFAM" id="SSF52540">
    <property type="entry name" value="P-loop containing nucleoside triphosphate hydrolases"/>
    <property type="match status" value="1"/>
</dbReference>
<reference evidence="7 8" key="1">
    <citation type="submission" date="2015-08" db="EMBL/GenBank/DDBJ databases">
        <title>The complete genome sequence of Bacillus beveridgei MLTeJB.</title>
        <authorList>
            <person name="Hanson T.E."/>
            <person name="Mesa C."/>
            <person name="Basesman S.M."/>
            <person name="Oremland R.S."/>
        </authorList>
    </citation>
    <scope>NUCLEOTIDE SEQUENCE [LARGE SCALE GENOMIC DNA]</scope>
    <source>
        <strain evidence="7 8">MLTeJB</strain>
    </source>
</reference>
<dbReference type="InterPro" id="IPR003593">
    <property type="entry name" value="AAA+_ATPase"/>
</dbReference>
<dbReference type="OrthoDB" id="9771372at2"/>
<dbReference type="Gene3D" id="1.10.10.60">
    <property type="entry name" value="Homeodomain-like"/>
    <property type="match status" value="1"/>
</dbReference>
<evidence type="ECO:0000256" key="1">
    <source>
        <dbReference type="ARBA" id="ARBA00022741"/>
    </source>
</evidence>
<protein>
    <submittedName>
        <fullName evidence="7">Transcriptional activator of acetoin dehydrogenase operon AcoR</fullName>
    </submittedName>
</protein>
<dbReference type="PANTHER" id="PTHR32071:SF101">
    <property type="entry name" value="ACETOIN DEHYDROGENASE OPERON TRANSCRIPTIONAL ACTIVATOR ACOR"/>
    <property type="match status" value="1"/>
</dbReference>
<dbReference type="InterPro" id="IPR002078">
    <property type="entry name" value="Sigma_54_int"/>
</dbReference>
<dbReference type="SUPFAM" id="SSF46689">
    <property type="entry name" value="Homeodomain-like"/>
    <property type="match status" value="1"/>
</dbReference>
<evidence type="ECO:0000313" key="7">
    <source>
        <dbReference type="EMBL" id="AOM84070.1"/>
    </source>
</evidence>
<dbReference type="FunFam" id="3.40.50.300:FF:000006">
    <property type="entry name" value="DNA-binding transcriptional regulator NtrC"/>
    <property type="match status" value="1"/>
</dbReference>
<evidence type="ECO:0000259" key="6">
    <source>
        <dbReference type="PROSITE" id="PS50045"/>
    </source>
</evidence>
<sequence length="634" mass="72280">MIEQNISKQVWERFLKEGTVDETRLRRRIVESWSFCREAGVDPYNGKGSTLLSLEELNEKKKQNHELLDMSLPFLQNLQYLFKGTRSILLLIDPEGYVLKVMGEEETLRHAMEINFVEGIRWTEEQVGTNAIGTTLRTKEPITVYGPEHFAVASQNWVCSAAPIRKDDGSLLGVLNVSSRVGTCKHEHTLGAVAASAYAIEYEWQKRQKEDELELISKALMQDDAFESYVLTCADGRVIYIHASLYDLTDYRDQTIQLDTLLAETGHTITMKIPVFSEREGRQIGHQVFLRKHVIEKFNRQIKKVRFQFPGVTGVSEVFAQVLDQAACLADADVPVHLSGETGTGKDMIARALHDNSKRAEKPFVELNCGAIPESLIASELFGYAPGAFTGARKTGYIGKFVEADQGTLFLDEVGELSPAMQVALLKVLDEQRFMPVGTNEVRSCDVRIITATNRDLVTLVREGSFREDLFYRLYAFPLHLPALRDRQEDIPAFIQWYKRRHEWHVHWPKPVMDEWMAYTWPGNIRQLILSLDRLRIYYPDSLPDPSTIRQVIGSPDHEGIRTPAPVQTNMNNPEYLINEKNDAENQLSYAEQIEKETLLHALKEAHGNRGKAMSLTGMPRSTFYRKLNKYSLI</sequence>
<dbReference type="SMART" id="SM00382">
    <property type="entry name" value="AAA"/>
    <property type="match status" value="1"/>
</dbReference>
<dbReference type="InterPro" id="IPR058031">
    <property type="entry name" value="AAA_lid_NorR"/>
</dbReference>
<keyword evidence="2" id="KW-0067">ATP-binding</keyword>
<evidence type="ECO:0000256" key="4">
    <source>
        <dbReference type="ARBA" id="ARBA00023125"/>
    </source>
</evidence>
<dbReference type="Pfam" id="PF00158">
    <property type="entry name" value="Sigma54_activat"/>
    <property type="match status" value="1"/>
</dbReference>
<dbReference type="Gene3D" id="3.40.50.300">
    <property type="entry name" value="P-loop containing nucleotide triphosphate hydrolases"/>
    <property type="match status" value="1"/>
</dbReference>
<dbReference type="InterPro" id="IPR009057">
    <property type="entry name" value="Homeodomain-like_sf"/>
</dbReference>
<dbReference type="InterPro" id="IPR029016">
    <property type="entry name" value="GAF-like_dom_sf"/>
</dbReference>
<accession>A0A1D7QYJ4</accession>
<dbReference type="InterPro" id="IPR002197">
    <property type="entry name" value="HTH_Fis"/>
</dbReference>
<evidence type="ECO:0000256" key="3">
    <source>
        <dbReference type="ARBA" id="ARBA00023015"/>
    </source>
</evidence>
<dbReference type="KEGG" id="bbev:BBEV_2733"/>
<dbReference type="Gene3D" id="3.30.450.40">
    <property type="match status" value="1"/>
</dbReference>
<dbReference type="PATRIC" id="fig|632773.3.peg.2871"/>
<dbReference type="GO" id="GO:0005524">
    <property type="term" value="F:ATP binding"/>
    <property type="evidence" value="ECO:0007669"/>
    <property type="project" value="UniProtKB-KW"/>
</dbReference>
<organism evidence="7 8">
    <name type="scientific">Salisediminibacterium beveridgei</name>
    <dbReference type="NCBI Taxonomy" id="632773"/>
    <lineage>
        <taxon>Bacteria</taxon>
        <taxon>Bacillati</taxon>
        <taxon>Bacillota</taxon>
        <taxon>Bacilli</taxon>
        <taxon>Bacillales</taxon>
        <taxon>Bacillaceae</taxon>
        <taxon>Salisediminibacterium</taxon>
    </lineage>
</organism>
<keyword evidence="8" id="KW-1185">Reference proteome</keyword>
<dbReference type="Pfam" id="PF25601">
    <property type="entry name" value="AAA_lid_14"/>
    <property type="match status" value="1"/>
</dbReference>
<dbReference type="InterPro" id="IPR027417">
    <property type="entry name" value="P-loop_NTPase"/>
</dbReference>
<dbReference type="RefSeq" id="WP_084007405.1">
    <property type="nucleotide sequence ID" value="NZ_CP012502.1"/>
</dbReference>
<dbReference type="InterPro" id="IPR003018">
    <property type="entry name" value="GAF"/>
</dbReference>
<keyword evidence="5" id="KW-0804">Transcription</keyword>
<evidence type="ECO:0000256" key="5">
    <source>
        <dbReference type="ARBA" id="ARBA00023163"/>
    </source>
</evidence>
<dbReference type="STRING" id="632773.BBEV_2733"/>
<dbReference type="GO" id="GO:0006355">
    <property type="term" value="P:regulation of DNA-templated transcription"/>
    <property type="evidence" value="ECO:0007669"/>
    <property type="project" value="InterPro"/>
</dbReference>
<feature type="domain" description="Sigma-54 factor interaction" evidence="6">
    <location>
        <begin position="312"/>
        <end position="537"/>
    </location>
</feature>
<dbReference type="Gene3D" id="1.10.8.60">
    <property type="match status" value="1"/>
</dbReference>
<dbReference type="EMBL" id="CP012502">
    <property type="protein sequence ID" value="AOM84070.1"/>
    <property type="molecule type" value="Genomic_DNA"/>
</dbReference>
<gene>
    <name evidence="7" type="primary">acoR</name>
    <name evidence="7" type="ORF">BBEV_2733</name>
</gene>
<dbReference type="PROSITE" id="PS50045">
    <property type="entry name" value="SIGMA54_INTERACT_4"/>
    <property type="match status" value="1"/>
</dbReference>
<proteinExistence type="predicted"/>
<evidence type="ECO:0000256" key="2">
    <source>
        <dbReference type="ARBA" id="ARBA00022840"/>
    </source>
</evidence>
<dbReference type="PANTHER" id="PTHR32071">
    <property type="entry name" value="TRANSCRIPTIONAL REGULATORY PROTEIN"/>
    <property type="match status" value="1"/>
</dbReference>
<dbReference type="Proteomes" id="UP000094463">
    <property type="component" value="Chromosome"/>
</dbReference>
<dbReference type="GO" id="GO:0043565">
    <property type="term" value="F:sequence-specific DNA binding"/>
    <property type="evidence" value="ECO:0007669"/>
    <property type="project" value="InterPro"/>
</dbReference>
<dbReference type="SUPFAM" id="SSF55781">
    <property type="entry name" value="GAF domain-like"/>
    <property type="match status" value="1"/>
</dbReference>
<keyword evidence="1" id="KW-0547">Nucleotide-binding</keyword>